<dbReference type="InterPro" id="IPR009057">
    <property type="entry name" value="Homeodomain-like_sf"/>
</dbReference>
<evidence type="ECO:0000256" key="1">
    <source>
        <dbReference type="ARBA" id="ARBA00023015"/>
    </source>
</evidence>
<dbReference type="Pfam" id="PF00440">
    <property type="entry name" value="TetR_N"/>
    <property type="match status" value="1"/>
</dbReference>
<dbReference type="GO" id="GO:0000976">
    <property type="term" value="F:transcription cis-regulatory region binding"/>
    <property type="evidence" value="ECO:0007669"/>
    <property type="project" value="TreeGrafter"/>
</dbReference>
<dbReference type="GO" id="GO:0003700">
    <property type="term" value="F:DNA-binding transcription factor activity"/>
    <property type="evidence" value="ECO:0007669"/>
    <property type="project" value="TreeGrafter"/>
</dbReference>
<evidence type="ECO:0000256" key="2">
    <source>
        <dbReference type="ARBA" id="ARBA00023125"/>
    </source>
</evidence>
<dbReference type="PANTHER" id="PTHR30055:SF234">
    <property type="entry name" value="HTH-TYPE TRANSCRIPTIONAL REGULATOR BETI"/>
    <property type="match status" value="1"/>
</dbReference>
<dbReference type="Proteomes" id="UP000642070">
    <property type="component" value="Unassembled WGS sequence"/>
</dbReference>
<dbReference type="Gene3D" id="1.10.357.10">
    <property type="entry name" value="Tetracycline Repressor, domain 2"/>
    <property type="match status" value="1"/>
</dbReference>
<feature type="domain" description="HTH tetR-type" evidence="5">
    <location>
        <begin position="1"/>
        <end position="61"/>
    </location>
</feature>
<keyword evidence="7" id="KW-1185">Reference proteome</keyword>
<keyword evidence="2 4" id="KW-0238">DNA-binding</keyword>
<dbReference type="InterPro" id="IPR001647">
    <property type="entry name" value="HTH_TetR"/>
</dbReference>
<keyword evidence="1" id="KW-0805">Transcription regulation</keyword>
<dbReference type="RefSeq" id="WP_190249785.1">
    <property type="nucleotide sequence ID" value="NZ_BMPI01000009.1"/>
</dbReference>
<dbReference type="PRINTS" id="PR00455">
    <property type="entry name" value="HTHTETR"/>
</dbReference>
<feature type="DNA-binding region" description="H-T-H motif" evidence="4">
    <location>
        <begin position="24"/>
        <end position="43"/>
    </location>
</feature>
<dbReference type="PANTHER" id="PTHR30055">
    <property type="entry name" value="HTH-TYPE TRANSCRIPTIONAL REGULATOR RUTR"/>
    <property type="match status" value="1"/>
</dbReference>
<protein>
    <submittedName>
        <fullName evidence="6">TetR family transcriptional regulator</fullName>
    </submittedName>
</protein>
<reference evidence="6" key="2">
    <citation type="submission" date="2020-09" db="EMBL/GenBank/DDBJ databases">
        <authorList>
            <person name="Sun Q."/>
            <person name="Ohkuma M."/>
        </authorList>
    </citation>
    <scope>NUCLEOTIDE SEQUENCE</scope>
    <source>
        <strain evidence="6">JCM 19831</strain>
    </source>
</reference>
<evidence type="ECO:0000256" key="4">
    <source>
        <dbReference type="PROSITE-ProRule" id="PRU00335"/>
    </source>
</evidence>
<dbReference type="SUPFAM" id="SSF46689">
    <property type="entry name" value="Homeodomain-like"/>
    <property type="match status" value="1"/>
</dbReference>
<dbReference type="AlphaFoldDB" id="A0A917WQP7"/>
<dbReference type="InterPro" id="IPR050109">
    <property type="entry name" value="HTH-type_TetR-like_transc_reg"/>
</dbReference>
<dbReference type="EMBL" id="BMPI01000009">
    <property type="protein sequence ID" value="GGM21544.1"/>
    <property type="molecule type" value="Genomic_DNA"/>
</dbReference>
<evidence type="ECO:0000256" key="3">
    <source>
        <dbReference type="ARBA" id="ARBA00023163"/>
    </source>
</evidence>
<dbReference type="PROSITE" id="PS50977">
    <property type="entry name" value="HTH_TETR_2"/>
    <property type="match status" value="1"/>
</dbReference>
<sequence>MSARQRLLDAALDLFAEHGVSGTSLQMIADRLGVTKAAVYHQFPTKEEIVLAVIGPALDALASIADAAQARRTPAARRDVALRGVVDLVVAHRRVAAVMRFDPVVQQIVTSHPAMVSMLRIRELITGPDPDTATSVAASMISGGLIVAGIDAALEHLDDDTLREQLLDAANRLFSRRARPAAAARARP</sequence>
<name>A0A917WQP7_9ACTN</name>
<gene>
    <name evidence="6" type="ORF">GCM10007977_023340</name>
</gene>
<reference evidence="6" key="1">
    <citation type="journal article" date="2014" name="Int. J. Syst. Evol. Microbiol.">
        <title>Complete genome sequence of Corynebacterium casei LMG S-19264T (=DSM 44701T), isolated from a smear-ripened cheese.</title>
        <authorList>
            <consortium name="US DOE Joint Genome Institute (JGI-PGF)"/>
            <person name="Walter F."/>
            <person name="Albersmeier A."/>
            <person name="Kalinowski J."/>
            <person name="Ruckert C."/>
        </authorList>
    </citation>
    <scope>NUCLEOTIDE SEQUENCE</scope>
    <source>
        <strain evidence="6">JCM 19831</strain>
    </source>
</reference>
<organism evidence="6 7">
    <name type="scientific">Dactylosporangium sucinum</name>
    <dbReference type="NCBI Taxonomy" id="1424081"/>
    <lineage>
        <taxon>Bacteria</taxon>
        <taxon>Bacillati</taxon>
        <taxon>Actinomycetota</taxon>
        <taxon>Actinomycetes</taxon>
        <taxon>Micromonosporales</taxon>
        <taxon>Micromonosporaceae</taxon>
        <taxon>Dactylosporangium</taxon>
    </lineage>
</organism>
<evidence type="ECO:0000259" key="5">
    <source>
        <dbReference type="PROSITE" id="PS50977"/>
    </source>
</evidence>
<comment type="caution">
    <text evidence="6">The sequence shown here is derived from an EMBL/GenBank/DDBJ whole genome shotgun (WGS) entry which is preliminary data.</text>
</comment>
<evidence type="ECO:0000313" key="6">
    <source>
        <dbReference type="EMBL" id="GGM21544.1"/>
    </source>
</evidence>
<evidence type="ECO:0000313" key="7">
    <source>
        <dbReference type="Proteomes" id="UP000642070"/>
    </source>
</evidence>
<keyword evidence="3" id="KW-0804">Transcription</keyword>
<proteinExistence type="predicted"/>
<accession>A0A917WQP7</accession>